<dbReference type="Proteomes" id="UP001189429">
    <property type="component" value="Unassembled WGS sequence"/>
</dbReference>
<accession>A0ABN9TIJ4</accession>
<evidence type="ECO:0000256" key="3">
    <source>
        <dbReference type="ARBA" id="ARBA00022989"/>
    </source>
</evidence>
<evidence type="ECO:0000256" key="5">
    <source>
        <dbReference type="SAM" id="MobiDB-lite"/>
    </source>
</evidence>
<evidence type="ECO:0000313" key="8">
    <source>
        <dbReference type="EMBL" id="CAK0845775.1"/>
    </source>
</evidence>
<feature type="chain" id="PRO_5046495018" description="EamA domain-containing protein" evidence="7">
    <location>
        <begin position="19"/>
        <end position="266"/>
    </location>
</feature>
<dbReference type="EMBL" id="CAUYUJ010014764">
    <property type="protein sequence ID" value="CAK0845775.1"/>
    <property type="molecule type" value="Genomic_DNA"/>
</dbReference>
<evidence type="ECO:0000256" key="6">
    <source>
        <dbReference type="SAM" id="Phobius"/>
    </source>
</evidence>
<protein>
    <recommendedName>
        <fullName evidence="10">EamA domain-containing protein</fullName>
    </recommendedName>
</protein>
<keyword evidence="9" id="KW-1185">Reference proteome</keyword>
<evidence type="ECO:0000256" key="1">
    <source>
        <dbReference type="ARBA" id="ARBA00004141"/>
    </source>
</evidence>
<comment type="caution">
    <text evidence="8">The sequence shown here is derived from an EMBL/GenBank/DDBJ whole genome shotgun (WGS) entry which is preliminary data.</text>
</comment>
<gene>
    <name evidence="8" type="ORF">PCOR1329_LOCUS39464</name>
</gene>
<feature type="transmembrane region" description="Helical" evidence="6">
    <location>
        <begin position="162"/>
        <end position="183"/>
    </location>
</feature>
<name>A0ABN9TIJ4_9DINO</name>
<feature type="transmembrane region" description="Helical" evidence="6">
    <location>
        <begin position="128"/>
        <end position="147"/>
    </location>
</feature>
<keyword evidence="2 6" id="KW-0812">Transmembrane</keyword>
<evidence type="ECO:0000256" key="2">
    <source>
        <dbReference type="ARBA" id="ARBA00022692"/>
    </source>
</evidence>
<reference evidence="8" key="1">
    <citation type="submission" date="2023-10" db="EMBL/GenBank/DDBJ databases">
        <authorList>
            <person name="Chen Y."/>
            <person name="Shah S."/>
            <person name="Dougan E. K."/>
            <person name="Thang M."/>
            <person name="Chan C."/>
        </authorList>
    </citation>
    <scope>NUCLEOTIDE SEQUENCE [LARGE SCALE GENOMIC DNA]</scope>
</reference>
<feature type="signal peptide" evidence="7">
    <location>
        <begin position="1"/>
        <end position="18"/>
    </location>
</feature>
<evidence type="ECO:0000256" key="7">
    <source>
        <dbReference type="SAM" id="SignalP"/>
    </source>
</evidence>
<keyword evidence="3 6" id="KW-1133">Transmembrane helix</keyword>
<dbReference type="InterPro" id="IPR050186">
    <property type="entry name" value="TPT_transporter"/>
</dbReference>
<evidence type="ECO:0008006" key="10">
    <source>
        <dbReference type="Google" id="ProtNLM"/>
    </source>
</evidence>
<feature type="region of interest" description="Disordered" evidence="5">
    <location>
        <begin position="85"/>
        <end position="119"/>
    </location>
</feature>
<evidence type="ECO:0000313" key="9">
    <source>
        <dbReference type="Proteomes" id="UP001189429"/>
    </source>
</evidence>
<evidence type="ECO:0000256" key="4">
    <source>
        <dbReference type="ARBA" id="ARBA00023136"/>
    </source>
</evidence>
<organism evidence="8 9">
    <name type="scientific">Prorocentrum cordatum</name>
    <dbReference type="NCBI Taxonomy" id="2364126"/>
    <lineage>
        <taxon>Eukaryota</taxon>
        <taxon>Sar</taxon>
        <taxon>Alveolata</taxon>
        <taxon>Dinophyceae</taxon>
        <taxon>Prorocentrales</taxon>
        <taxon>Prorocentraceae</taxon>
        <taxon>Prorocentrum</taxon>
    </lineage>
</organism>
<sequence length="266" mass="27738">MLFSLNVIIVMFLARLFGLEQLGKEKLAAASLLVVGGVLQEIATWRRVQGEALGGNEVLGCSLAMAALVIDSLKWVLLQAALAREEPPPPRETPGEPALVGADEPAPPERGAPAAPAASERGMSKLRAVSWVMLAGVPVCAGMTAAFEPGAAAAARQAGSALAGRVVPLSAGVAAINMAEFVLVERTSAVTFNVLANLHSIPIVVAGILLFAEDVVALEMVGFLACVVSALVYSWAKEKEKRQKLLDDELVVAWIPDSESASPDPE</sequence>
<comment type="subcellular location">
    <subcellularLocation>
        <location evidence="1">Membrane</location>
        <topology evidence="1">Multi-pass membrane protein</topology>
    </subcellularLocation>
</comment>
<proteinExistence type="predicted"/>
<feature type="transmembrane region" description="Helical" evidence="6">
    <location>
        <begin position="190"/>
        <end position="211"/>
    </location>
</feature>
<keyword evidence="7" id="KW-0732">Signal</keyword>
<feature type="transmembrane region" description="Helical" evidence="6">
    <location>
        <begin position="217"/>
        <end position="236"/>
    </location>
</feature>
<feature type="compositionally biased region" description="Low complexity" evidence="5">
    <location>
        <begin position="95"/>
        <end position="119"/>
    </location>
</feature>
<dbReference type="PANTHER" id="PTHR11132">
    <property type="entry name" value="SOLUTE CARRIER FAMILY 35"/>
    <property type="match status" value="1"/>
</dbReference>
<keyword evidence="4 6" id="KW-0472">Membrane</keyword>